<protein>
    <submittedName>
        <fullName evidence="2">Uncharacterized protein</fullName>
    </submittedName>
</protein>
<dbReference type="EMBL" id="AP022599">
    <property type="protein sequence ID" value="BBY79521.1"/>
    <property type="molecule type" value="Genomic_DNA"/>
</dbReference>
<evidence type="ECO:0000256" key="1">
    <source>
        <dbReference type="SAM" id="MobiDB-lite"/>
    </source>
</evidence>
<proteinExistence type="predicted"/>
<keyword evidence="3" id="KW-1185">Reference proteome</keyword>
<sequence>MLSEPPSNSPTNTADDGNAAAAAISAAADTAHINRPFEAGAADRDHHNRPATTRRHPNGPSRRLANRLLRTASFTA</sequence>
<organism evidence="2 3">
    <name type="scientific">Mycolicibacterium pulveris</name>
    <name type="common">Mycobacterium pulveris</name>
    <dbReference type="NCBI Taxonomy" id="36813"/>
    <lineage>
        <taxon>Bacteria</taxon>
        <taxon>Bacillati</taxon>
        <taxon>Actinomycetota</taxon>
        <taxon>Actinomycetes</taxon>
        <taxon>Mycobacteriales</taxon>
        <taxon>Mycobacteriaceae</taxon>
        <taxon>Mycolicibacterium</taxon>
    </lineage>
</organism>
<feature type="region of interest" description="Disordered" evidence="1">
    <location>
        <begin position="1"/>
        <end position="76"/>
    </location>
</feature>
<feature type="compositionally biased region" description="Low complexity" evidence="1">
    <location>
        <begin position="11"/>
        <end position="31"/>
    </location>
</feature>
<reference evidence="2 3" key="1">
    <citation type="journal article" date="2019" name="Emerg. Microbes Infect.">
        <title>Comprehensive subspecies identification of 175 nontuberculous mycobacteria species based on 7547 genomic profiles.</title>
        <authorList>
            <person name="Matsumoto Y."/>
            <person name="Kinjo T."/>
            <person name="Motooka D."/>
            <person name="Nabeya D."/>
            <person name="Jung N."/>
            <person name="Uechi K."/>
            <person name="Horii T."/>
            <person name="Iida T."/>
            <person name="Fujita J."/>
            <person name="Nakamura S."/>
        </authorList>
    </citation>
    <scope>NUCLEOTIDE SEQUENCE [LARGE SCALE GENOMIC DNA]</scope>
    <source>
        <strain evidence="2 3">JCM 6370</strain>
    </source>
</reference>
<name>A0A7I7UF80_MYCPV</name>
<dbReference type="Proteomes" id="UP000467252">
    <property type="component" value="Chromosome"/>
</dbReference>
<evidence type="ECO:0000313" key="3">
    <source>
        <dbReference type="Proteomes" id="UP000467252"/>
    </source>
</evidence>
<dbReference type="AlphaFoldDB" id="A0A7I7UF80"/>
<feature type="compositionally biased region" description="Polar residues" evidence="1">
    <location>
        <begin position="1"/>
        <end position="10"/>
    </location>
</feature>
<gene>
    <name evidence="2" type="ORF">MPUL_06790</name>
</gene>
<accession>A0A7I7UF80</accession>
<evidence type="ECO:0000313" key="2">
    <source>
        <dbReference type="EMBL" id="BBY79521.1"/>
    </source>
</evidence>